<keyword evidence="3" id="KW-1185">Reference proteome</keyword>
<accession>A0A6A6YS49</accession>
<evidence type="ECO:0000256" key="1">
    <source>
        <dbReference type="SAM" id="MobiDB-lite"/>
    </source>
</evidence>
<evidence type="ECO:0000313" key="2">
    <source>
        <dbReference type="EMBL" id="KAF2811339.1"/>
    </source>
</evidence>
<dbReference type="GeneID" id="54454817"/>
<evidence type="ECO:0000313" key="4">
    <source>
        <dbReference type="RefSeq" id="XP_033578303.1"/>
    </source>
</evidence>
<organism evidence="2">
    <name type="scientific">Mytilinidion resinicola</name>
    <dbReference type="NCBI Taxonomy" id="574789"/>
    <lineage>
        <taxon>Eukaryota</taxon>
        <taxon>Fungi</taxon>
        <taxon>Dikarya</taxon>
        <taxon>Ascomycota</taxon>
        <taxon>Pezizomycotina</taxon>
        <taxon>Dothideomycetes</taxon>
        <taxon>Pleosporomycetidae</taxon>
        <taxon>Mytilinidiales</taxon>
        <taxon>Mytilinidiaceae</taxon>
        <taxon>Mytilinidion</taxon>
    </lineage>
</organism>
<reference evidence="4" key="3">
    <citation type="submission" date="2025-04" db="UniProtKB">
        <authorList>
            <consortium name="RefSeq"/>
        </authorList>
    </citation>
    <scope>IDENTIFICATION</scope>
    <source>
        <strain evidence="4">CBS 304.34</strain>
    </source>
</reference>
<dbReference type="OrthoDB" id="10573022at2759"/>
<dbReference type="RefSeq" id="XP_033578303.1">
    <property type="nucleotide sequence ID" value="XM_033713924.1"/>
</dbReference>
<gene>
    <name evidence="2 4" type="ORF">BDZ99DRAFT_274026</name>
</gene>
<reference evidence="2 4" key="1">
    <citation type="journal article" date="2020" name="Stud. Mycol.">
        <title>101 Dothideomycetes genomes: a test case for predicting lifestyles and emergence of pathogens.</title>
        <authorList>
            <person name="Haridas S."/>
            <person name="Albert R."/>
            <person name="Binder M."/>
            <person name="Bloem J."/>
            <person name="Labutti K."/>
            <person name="Salamov A."/>
            <person name="Andreopoulos B."/>
            <person name="Baker S."/>
            <person name="Barry K."/>
            <person name="Bills G."/>
            <person name="Bluhm B."/>
            <person name="Cannon C."/>
            <person name="Castanera R."/>
            <person name="Culley D."/>
            <person name="Daum C."/>
            <person name="Ezra D."/>
            <person name="Gonzalez J."/>
            <person name="Henrissat B."/>
            <person name="Kuo A."/>
            <person name="Liang C."/>
            <person name="Lipzen A."/>
            <person name="Lutzoni F."/>
            <person name="Magnuson J."/>
            <person name="Mondo S."/>
            <person name="Nolan M."/>
            <person name="Ohm R."/>
            <person name="Pangilinan J."/>
            <person name="Park H.-J."/>
            <person name="Ramirez L."/>
            <person name="Alfaro M."/>
            <person name="Sun H."/>
            <person name="Tritt A."/>
            <person name="Yoshinaga Y."/>
            <person name="Zwiers L.-H."/>
            <person name="Turgeon B."/>
            <person name="Goodwin S."/>
            <person name="Spatafora J."/>
            <person name="Crous P."/>
            <person name="Grigoriev I."/>
        </authorList>
    </citation>
    <scope>NUCLEOTIDE SEQUENCE</scope>
    <source>
        <strain evidence="2 4">CBS 304.34</strain>
    </source>
</reference>
<dbReference type="Proteomes" id="UP000504636">
    <property type="component" value="Unplaced"/>
</dbReference>
<feature type="region of interest" description="Disordered" evidence="1">
    <location>
        <begin position="34"/>
        <end position="55"/>
    </location>
</feature>
<feature type="compositionally biased region" description="Low complexity" evidence="1">
    <location>
        <begin position="34"/>
        <end position="49"/>
    </location>
</feature>
<evidence type="ECO:0000313" key="3">
    <source>
        <dbReference type="Proteomes" id="UP000504636"/>
    </source>
</evidence>
<dbReference type="EMBL" id="MU003698">
    <property type="protein sequence ID" value="KAF2811339.1"/>
    <property type="molecule type" value="Genomic_DNA"/>
</dbReference>
<dbReference type="AlphaFoldDB" id="A0A6A6YS49"/>
<reference evidence="4" key="2">
    <citation type="submission" date="2020-04" db="EMBL/GenBank/DDBJ databases">
        <authorList>
            <consortium name="NCBI Genome Project"/>
        </authorList>
    </citation>
    <scope>NUCLEOTIDE SEQUENCE</scope>
    <source>
        <strain evidence="4">CBS 304.34</strain>
    </source>
</reference>
<name>A0A6A6YS49_9PEZI</name>
<protein>
    <submittedName>
        <fullName evidence="2 4">Uncharacterized protein</fullName>
    </submittedName>
</protein>
<proteinExistence type="predicted"/>
<sequence length="162" mass="17858">MRANSAILCILQISITFPKRRATMPVTSKLVTAAPSNARAATTSPSSPSQPLSRHGESEQLAAFELVALFKDMLKISQAAQEVPPPSEVQVIEEKKQPRTRASKVEFKLVNEMYAPKTEIKCVQANKVPCTAGTLERNELNVFQRIGNIHFGNREMGVQLII</sequence>